<evidence type="ECO:0000313" key="2">
    <source>
        <dbReference type="Proteomes" id="UP001472677"/>
    </source>
</evidence>
<accession>A0ABR2AUD9</accession>
<evidence type="ECO:0000313" key="1">
    <source>
        <dbReference type="EMBL" id="KAK8497272.1"/>
    </source>
</evidence>
<dbReference type="EMBL" id="JBBPBM010000321">
    <property type="protein sequence ID" value="KAK8497272.1"/>
    <property type="molecule type" value="Genomic_DNA"/>
</dbReference>
<comment type="caution">
    <text evidence="1">The sequence shown here is derived from an EMBL/GenBank/DDBJ whole genome shotgun (WGS) entry which is preliminary data.</text>
</comment>
<sequence>MRVLMWIKASKSGFIENVDVWWGTLVACLNVDCLGFTHWSPLRNKLARFLINVSLLGEVVRCGGFLSTTDGTIKALFYSPLLDLRRDYAKLIAIKLAVDMFIKAGCTGVMELVLENNSWVVLNWFEIPIARPRVWWETFLELDRVARLIGKLTLQEIRVLAAPMAAF</sequence>
<proteinExistence type="predicted"/>
<gene>
    <name evidence="1" type="ORF">V6N12_066012</name>
</gene>
<keyword evidence="2" id="KW-1185">Reference proteome</keyword>
<name>A0ABR2AUD9_9ROSI</name>
<reference evidence="1 2" key="1">
    <citation type="journal article" date="2024" name="G3 (Bethesda)">
        <title>Genome assembly of Hibiscus sabdariffa L. provides insights into metabolisms of medicinal natural products.</title>
        <authorList>
            <person name="Kim T."/>
        </authorList>
    </citation>
    <scope>NUCLEOTIDE SEQUENCE [LARGE SCALE GENOMIC DNA]</scope>
    <source>
        <strain evidence="1">TK-2024</strain>
        <tissue evidence="1">Old leaves</tissue>
    </source>
</reference>
<organism evidence="1 2">
    <name type="scientific">Hibiscus sabdariffa</name>
    <name type="common">roselle</name>
    <dbReference type="NCBI Taxonomy" id="183260"/>
    <lineage>
        <taxon>Eukaryota</taxon>
        <taxon>Viridiplantae</taxon>
        <taxon>Streptophyta</taxon>
        <taxon>Embryophyta</taxon>
        <taxon>Tracheophyta</taxon>
        <taxon>Spermatophyta</taxon>
        <taxon>Magnoliopsida</taxon>
        <taxon>eudicotyledons</taxon>
        <taxon>Gunneridae</taxon>
        <taxon>Pentapetalae</taxon>
        <taxon>rosids</taxon>
        <taxon>malvids</taxon>
        <taxon>Malvales</taxon>
        <taxon>Malvaceae</taxon>
        <taxon>Malvoideae</taxon>
        <taxon>Hibiscus</taxon>
    </lineage>
</organism>
<protein>
    <submittedName>
        <fullName evidence="1">Uncharacterized protein</fullName>
    </submittedName>
</protein>
<dbReference type="Proteomes" id="UP001472677">
    <property type="component" value="Unassembled WGS sequence"/>
</dbReference>